<evidence type="ECO:0000256" key="6">
    <source>
        <dbReference type="SAM" id="Phobius"/>
    </source>
</evidence>
<feature type="transmembrane region" description="Helical" evidence="6">
    <location>
        <begin position="692"/>
        <end position="710"/>
    </location>
</feature>
<feature type="transmembrane region" description="Helical" evidence="6">
    <location>
        <begin position="646"/>
        <end position="669"/>
    </location>
</feature>
<dbReference type="SUPFAM" id="SSF82866">
    <property type="entry name" value="Multidrug efflux transporter AcrB transmembrane domain"/>
    <property type="match status" value="2"/>
</dbReference>
<evidence type="ECO:0000256" key="2">
    <source>
        <dbReference type="ARBA" id="ARBA00022475"/>
    </source>
</evidence>
<accession>A0A9D2J7H4</accession>
<dbReference type="InterPro" id="IPR004869">
    <property type="entry name" value="MMPL_dom"/>
</dbReference>
<keyword evidence="5 6" id="KW-0472">Membrane</keyword>
<feature type="domain" description="Membrane transport protein MMPL" evidence="7">
    <location>
        <begin position="42"/>
        <end position="331"/>
    </location>
</feature>
<feature type="transmembrane region" description="Helical" evidence="6">
    <location>
        <begin position="609"/>
        <end position="634"/>
    </location>
</feature>
<sequence>MEKFYRGVLRHSKLVILVFGILFLASLACRPFIQVNYDINDYLPKDSPSTKAIDVMEQEFAEGIPNARVLVKNVSLTEALSYKSRLQDVDGVTDVTWLDDVVSITEPLETMDEKTVETYYKDGNALFSLTIAENSRIEAVSEIREIIGDSNAVTGSAVSTAEATTSTVSEVQKIVVIAVIFVTAVLMLTTGSWAEPFLILAGLGVAIVINAGTNLIFGEISFVTNSAGNILQLAVSLDYSVFLLHRFEECRKRAADDKEAMIEALCMSTSSILSSGLTTVIGFLALCFMQFLLGPDLGLALAKGVAISLITVFIFMPVVFLHTCRWIDRTKHRAFLPSFAGFGRAVKKITAPMIVIFVILIVPSYLASSSNSFYYGASHIFGEETKLGQDTEAIRKLAGDTDTYVLLVPKDDKAKQRELSKSLKKIDRVDSILSYVDTVGAEIPEEYLDEETLSQLNSENYTRMVLSVDAEYEGEDTFALVKAIRQTAEKYYPGQWYLAGEGVSTCDLMETITEDTVKVNAVAVGSIFVILLLTMKSLVLPVILVLSIETAIWINLSVPYFAGDTIFYIAYLIISSIQLGATVDYAILMTDRYREYRADCGKADALVKTISSVTVSILTSGSVLTVVGFLMGIISTHGLLSQLGYFLGKGTLCSLAIVFFVLPGLLYVLDGTFIKVKEKEGKRKMRKMKKRLAGFLAVALVVTQTAPVRAAEAADNKKTSDGKEEVIYVMTDAQGGIRNVNVVNTFPGGSVTDYGEYSSVKMLTTSDVIRQEGDTVSFTSDAEKVYYQGTMENAEIPWKISLTYKLDGRPVTAKELAGKDGELEIHFVVAENENCEGNFYEDYALQASVTLDTDLCENITAADATAANVGSDKQLTYTILPGQGLDTTIQADVKDFEMDAVSINGIRLNLSVDVDDEELMDRVNELMDATKLLHSGAEAVYDGSDALEDGGASLNSGAKTMRTGINELDSGISSLEKGVSSMQDALKTLNSKSSSLTKGSGEVLDALTTMQSSLSAVKMSTEELKTLKQSSKDIRDALDSLSAGAADLEKNLGYTQFKALMEKNGVNLDSLQSGNESAQSDFSTLLSSVESTVEKLKKTEGMEEEAAALEKQLEGLQSYEKLFAGNTGAIAGMKEYLDSVEGGADSLNEGLSELSASYSDFHTGISGLTDTLLTLSGKLTTLSDGVDTLVKNYKKLDSGINEYTDGVAAIVKSYKQVVSGVSSLAKGSKKLLKGSRNLENGTEEFYENLSVLCDGALELSDGTGELQEETGTMDEEVQDRIDTILASLEGKDTKTVSFVSPKNKNVKSVQFVIKTAAVEKKTKETVEKDTETQEGFIDKFIDLFRP</sequence>
<dbReference type="PROSITE" id="PS51257">
    <property type="entry name" value="PROKAR_LIPOPROTEIN"/>
    <property type="match status" value="1"/>
</dbReference>
<dbReference type="Gene3D" id="1.10.287.1490">
    <property type="match status" value="1"/>
</dbReference>
<feature type="transmembrane region" description="Helical" evidence="6">
    <location>
        <begin position="265"/>
        <end position="293"/>
    </location>
</feature>
<comment type="caution">
    <text evidence="8">The sequence shown here is derived from an EMBL/GenBank/DDBJ whole genome shotgun (WGS) entry which is preliminary data.</text>
</comment>
<evidence type="ECO:0000256" key="3">
    <source>
        <dbReference type="ARBA" id="ARBA00022692"/>
    </source>
</evidence>
<dbReference type="Pfam" id="PF03176">
    <property type="entry name" value="MMPL"/>
    <property type="match status" value="2"/>
</dbReference>
<protein>
    <submittedName>
        <fullName evidence="8">MMPL family transporter</fullName>
    </submittedName>
</protein>
<dbReference type="Proteomes" id="UP000824049">
    <property type="component" value="Unassembled WGS sequence"/>
</dbReference>
<proteinExistence type="predicted"/>
<keyword evidence="3 6" id="KW-0812">Transmembrane</keyword>
<feature type="transmembrane region" description="Helical" evidence="6">
    <location>
        <begin position="568"/>
        <end position="588"/>
    </location>
</feature>
<feature type="transmembrane region" description="Helical" evidence="6">
    <location>
        <begin position="305"/>
        <end position="324"/>
    </location>
</feature>
<reference evidence="8" key="1">
    <citation type="journal article" date="2021" name="PeerJ">
        <title>Extensive microbial diversity within the chicken gut microbiome revealed by metagenomics and culture.</title>
        <authorList>
            <person name="Gilroy R."/>
            <person name="Ravi A."/>
            <person name="Getino M."/>
            <person name="Pursley I."/>
            <person name="Horton D.L."/>
            <person name="Alikhan N.F."/>
            <person name="Baker D."/>
            <person name="Gharbi K."/>
            <person name="Hall N."/>
            <person name="Watson M."/>
            <person name="Adriaenssens E.M."/>
            <person name="Foster-Nyarko E."/>
            <person name="Jarju S."/>
            <person name="Secka A."/>
            <person name="Antonio M."/>
            <person name="Oren A."/>
            <person name="Chaudhuri R.R."/>
            <person name="La Ragione R."/>
            <person name="Hildebrand F."/>
            <person name="Pallen M.J."/>
        </authorList>
    </citation>
    <scope>NUCLEOTIDE SEQUENCE</scope>
    <source>
        <strain evidence="8">CHK179-28034</strain>
    </source>
</reference>
<keyword evidence="4 6" id="KW-1133">Transmembrane helix</keyword>
<evidence type="ECO:0000256" key="5">
    <source>
        <dbReference type="ARBA" id="ARBA00023136"/>
    </source>
</evidence>
<name>A0A9D2J7H4_9FIRM</name>
<feature type="transmembrane region" description="Helical" evidence="6">
    <location>
        <begin position="517"/>
        <end position="535"/>
    </location>
</feature>
<dbReference type="InterPro" id="IPR050545">
    <property type="entry name" value="Mycobact_MmpL"/>
</dbReference>
<evidence type="ECO:0000256" key="1">
    <source>
        <dbReference type="ARBA" id="ARBA00004651"/>
    </source>
</evidence>
<feature type="transmembrane region" description="Helical" evidence="6">
    <location>
        <begin position="197"/>
        <end position="217"/>
    </location>
</feature>
<dbReference type="PANTHER" id="PTHR33406">
    <property type="entry name" value="MEMBRANE PROTEIN MJ1562-RELATED"/>
    <property type="match status" value="1"/>
</dbReference>
<evidence type="ECO:0000256" key="4">
    <source>
        <dbReference type="ARBA" id="ARBA00022989"/>
    </source>
</evidence>
<reference evidence="8" key="2">
    <citation type="submission" date="2021-04" db="EMBL/GenBank/DDBJ databases">
        <authorList>
            <person name="Gilroy R."/>
        </authorList>
    </citation>
    <scope>NUCLEOTIDE SEQUENCE</scope>
    <source>
        <strain evidence="8">CHK179-28034</strain>
    </source>
</reference>
<dbReference type="GO" id="GO:0005886">
    <property type="term" value="C:plasma membrane"/>
    <property type="evidence" value="ECO:0007669"/>
    <property type="project" value="UniProtKB-SubCell"/>
</dbReference>
<dbReference type="PANTHER" id="PTHR33406:SF13">
    <property type="entry name" value="MEMBRANE PROTEIN YDFJ"/>
    <property type="match status" value="1"/>
</dbReference>
<keyword evidence="2" id="KW-1003">Cell membrane</keyword>
<feature type="transmembrane region" description="Helical" evidence="6">
    <location>
        <begin position="174"/>
        <end position="190"/>
    </location>
</feature>
<dbReference type="EMBL" id="DXBR01000010">
    <property type="protein sequence ID" value="HIZ38499.1"/>
    <property type="molecule type" value="Genomic_DNA"/>
</dbReference>
<organism evidence="8 9">
    <name type="scientific">Candidatus Anaerobutyricum stercoris</name>
    <dbReference type="NCBI Taxonomy" id="2838457"/>
    <lineage>
        <taxon>Bacteria</taxon>
        <taxon>Bacillati</taxon>
        <taxon>Bacillota</taxon>
        <taxon>Clostridia</taxon>
        <taxon>Lachnospirales</taxon>
        <taxon>Lachnospiraceae</taxon>
        <taxon>Anaerobutyricum</taxon>
    </lineage>
</organism>
<evidence type="ECO:0000313" key="8">
    <source>
        <dbReference type="EMBL" id="HIZ38499.1"/>
    </source>
</evidence>
<dbReference type="Gene3D" id="1.10.287.950">
    <property type="entry name" value="Methyl-accepting chemotaxis protein"/>
    <property type="match status" value="1"/>
</dbReference>
<dbReference type="Gene3D" id="1.20.1640.10">
    <property type="entry name" value="Multidrug efflux transporter AcrB transmembrane domain"/>
    <property type="match status" value="2"/>
</dbReference>
<feature type="domain" description="Membrane transport protein MMPL" evidence="7">
    <location>
        <begin position="411"/>
        <end position="676"/>
    </location>
</feature>
<comment type="subcellular location">
    <subcellularLocation>
        <location evidence="1">Cell membrane</location>
        <topology evidence="1">Multi-pass membrane protein</topology>
    </subcellularLocation>
</comment>
<evidence type="ECO:0000313" key="9">
    <source>
        <dbReference type="Proteomes" id="UP000824049"/>
    </source>
</evidence>
<evidence type="ECO:0000259" key="7">
    <source>
        <dbReference type="Pfam" id="PF03176"/>
    </source>
</evidence>
<gene>
    <name evidence="8" type="ORF">H9968_01030</name>
</gene>